<dbReference type="GO" id="GO:0071949">
    <property type="term" value="F:FAD binding"/>
    <property type="evidence" value="ECO:0007669"/>
    <property type="project" value="InterPro"/>
</dbReference>
<keyword evidence="15 19" id="KW-0131">Cell cycle</keyword>
<dbReference type="Pfam" id="PF01565">
    <property type="entry name" value="FAD_binding_4"/>
    <property type="match status" value="1"/>
</dbReference>
<evidence type="ECO:0000256" key="17">
    <source>
        <dbReference type="ARBA" id="ARBA00031026"/>
    </source>
</evidence>
<dbReference type="InterPro" id="IPR003170">
    <property type="entry name" value="MurB"/>
</dbReference>
<gene>
    <name evidence="19 21" type="primary">murB</name>
    <name evidence="21" type="ORF">PDESU_01420</name>
</gene>
<comment type="pathway">
    <text evidence="4 19">Cell wall biogenesis; peptidoglycan biosynthesis.</text>
</comment>
<comment type="catalytic activity">
    <reaction evidence="18 19">
        <text>UDP-N-acetyl-alpha-D-muramate + NADP(+) = UDP-N-acetyl-3-O-(1-carboxyvinyl)-alpha-D-glucosamine + NADPH + H(+)</text>
        <dbReference type="Rhea" id="RHEA:12248"/>
        <dbReference type="ChEBI" id="CHEBI:15378"/>
        <dbReference type="ChEBI" id="CHEBI:57783"/>
        <dbReference type="ChEBI" id="CHEBI:58349"/>
        <dbReference type="ChEBI" id="CHEBI:68483"/>
        <dbReference type="ChEBI" id="CHEBI:70757"/>
        <dbReference type="EC" id="1.3.1.98"/>
    </reaction>
</comment>
<dbReference type="HAMAP" id="MF_00037">
    <property type="entry name" value="MurB"/>
    <property type="match status" value="1"/>
</dbReference>
<dbReference type="InterPro" id="IPR016169">
    <property type="entry name" value="FAD-bd_PCMH_sub2"/>
</dbReference>
<evidence type="ECO:0000256" key="2">
    <source>
        <dbReference type="ARBA" id="ARBA00003921"/>
    </source>
</evidence>
<dbReference type="Gene3D" id="3.30.465.10">
    <property type="match status" value="1"/>
</dbReference>
<dbReference type="InterPro" id="IPR011601">
    <property type="entry name" value="MurB_C"/>
</dbReference>
<keyword evidence="11 19" id="KW-0521">NADP</keyword>
<protein>
    <recommendedName>
        <fullName evidence="6 19">UDP-N-acetylenolpyruvoylglucosamine reductase</fullName>
        <ecNumber evidence="5 19">1.3.1.98</ecNumber>
    </recommendedName>
    <alternativeName>
        <fullName evidence="17 19">UDP-N-acetylmuramate dehydrogenase</fullName>
    </alternativeName>
</protein>
<comment type="subcellular location">
    <subcellularLocation>
        <location evidence="3 19">Cytoplasm</location>
    </subcellularLocation>
</comment>
<dbReference type="NCBIfam" id="TIGR00179">
    <property type="entry name" value="murB"/>
    <property type="match status" value="1"/>
</dbReference>
<comment type="function">
    <text evidence="2 19">Cell wall formation.</text>
</comment>
<dbReference type="RefSeq" id="WP_136078492.1">
    <property type="nucleotide sequence ID" value="NZ_CAAHFG010000001.1"/>
</dbReference>
<evidence type="ECO:0000313" key="21">
    <source>
        <dbReference type="EMBL" id="VGO12866.1"/>
    </source>
</evidence>
<keyword evidence="12 19" id="KW-0133">Cell shape</keyword>
<evidence type="ECO:0000256" key="7">
    <source>
        <dbReference type="ARBA" id="ARBA00022490"/>
    </source>
</evidence>
<evidence type="ECO:0000256" key="4">
    <source>
        <dbReference type="ARBA" id="ARBA00004752"/>
    </source>
</evidence>
<dbReference type="GO" id="GO:0071555">
    <property type="term" value="P:cell wall organization"/>
    <property type="evidence" value="ECO:0007669"/>
    <property type="project" value="UniProtKB-KW"/>
</dbReference>
<feature type="active site" evidence="19">
    <location>
        <position position="175"/>
    </location>
</feature>
<keyword evidence="22" id="KW-1185">Reference proteome</keyword>
<evidence type="ECO:0000256" key="11">
    <source>
        <dbReference type="ARBA" id="ARBA00022857"/>
    </source>
</evidence>
<dbReference type="PANTHER" id="PTHR21071">
    <property type="entry name" value="UDP-N-ACETYLENOLPYRUVOYLGLUCOSAMINE REDUCTASE"/>
    <property type="match status" value="1"/>
</dbReference>
<evidence type="ECO:0000256" key="3">
    <source>
        <dbReference type="ARBA" id="ARBA00004496"/>
    </source>
</evidence>
<sequence>MIIESIIHQLPSEVRLLENARLGDYTTFRLGGTCPALVECPSPECLASAAGLLAAEIIPFIVIGQGSNLLVSDEGLDSVVLRYCSETNPSVEFMGCRVRVSGNTLLDDLARLAIGRGLGDISYCSGIPGTIGGAIAGNAGAFGQQIGDVVESVRLMEPTGEVREVEAEKLQFEYRSSMLKQTGAIILDAVLKLKPADLETMQNERERIMELRRSKHPDWKSMPCAGSVFRNVEPTSAAERRQAAGWFLEEAGAKDFRVGGAHLFEKHANIIIADPEATASDVFNLTEKMIAAVREKFGFELVREIKLLGRF</sequence>
<dbReference type="GO" id="GO:0008360">
    <property type="term" value="P:regulation of cell shape"/>
    <property type="evidence" value="ECO:0007669"/>
    <property type="project" value="UniProtKB-KW"/>
</dbReference>
<proteinExistence type="inferred from homology"/>
<evidence type="ECO:0000313" key="22">
    <source>
        <dbReference type="Proteomes" id="UP000366872"/>
    </source>
</evidence>
<dbReference type="InterPro" id="IPR016167">
    <property type="entry name" value="FAD-bd_PCMH_sub1"/>
</dbReference>
<dbReference type="GO" id="GO:0005829">
    <property type="term" value="C:cytosol"/>
    <property type="evidence" value="ECO:0007669"/>
    <property type="project" value="TreeGrafter"/>
</dbReference>
<feature type="domain" description="FAD-binding PCMH-type" evidence="20">
    <location>
        <begin position="30"/>
        <end position="196"/>
    </location>
</feature>
<evidence type="ECO:0000256" key="14">
    <source>
        <dbReference type="ARBA" id="ARBA00023002"/>
    </source>
</evidence>
<dbReference type="Gene3D" id="3.90.78.10">
    <property type="entry name" value="UDP-N-acetylenolpyruvoylglucosamine reductase, C-terminal domain"/>
    <property type="match status" value="1"/>
</dbReference>
<feature type="active site" evidence="19">
    <location>
        <position position="304"/>
    </location>
</feature>
<dbReference type="UniPathway" id="UPA00219"/>
<dbReference type="EMBL" id="CAAHFG010000001">
    <property type="protein sequence ID" value="VGO12866.1"/>
    <property type="molecule type" value="Genomic_DNA"/>
</dbReference>
<keyword evidence="7 19" id="KW-0963">Cytoplasm</keyword>
<evidence type="ECO:0000256" key="15">
    <source>
        <dbReference type="ARBA" id="ARBA00023306"/>
    </source>
</evidence>
<keyword evidence="9 19" id="KW-0285">Flavoprotein</keyword>
<dbReference type="EC" id="1.3.1.98" evidence="5 19"/>
<dbReference type="InterPro" id="IPR016166">
    <property type="entry name" value="FAD-bd_PCMH"/>
</dbReference>
<reference evidence="21 22" key="1">
    <citation type="submission" date="2019-04" db="EMBL/GenBank/DDBJ databases">
        <authorList>
            <person name="Van Vliet M D."/>
        </authorList>
    </citation>
    <scope>NUCLEOTIDE SEQUENCE [LARGE SCALE GENOMIC DNA]</scope>
    <source>
        <strain evidence="21 22">F1</strain>
    </source>
</reference>
<organism evidence="21 22">
    <name type="scientific">Pontiella desulfatans</name>
    <dbReference type="NCBI Taxonomy" id="2750659"/>
    <lineage>
        <taxon>Bacteria</taxon>
        <taxon>Pseudomonadati</taxon>
        <taxon>Kiritimatiellota</taxon>
        <taxon>Kiritimatiellia</taxon>
        <taxon>Kiritimatiellales</taxon>
        <taxon>Pontiellaceae</taxon>
        <taxon>Pontiella</taxon>
    </lineage>
</organism>
<dbReference type="PROSITE" id="PS51387">
    <property type="entry name" value="FAD_PCMH"/>
    <property type="match status" value="1"/>
</dbReference>
<dbReference type="GO" id="GO:0051301">
    <property type="term" value="P:cell division"/>
    <property type="evidence" value="ECO:0007669"/>
    <property type="project" value="UniProtKB-KW"/>
</dbReference>
<dbReference type="SUPFAM" id="SSF56176">
    <property type="entry name" value="FAD-binding/transporter-associated domain-like"/>
    <property type="match status" value="1"/>
</dbReference>
<dbReference type="GO" id="GO:0008762">
    <property type="term" value="F:UDP-N-acetylmuramate dehydrogenase activity"/>
    <property type="evidence" value="ECO:0007669"/>
    <property type="project" value="UniProtKB-UniRule"/>
</dbReference>
<feature type="active site" description="Proton donor" evidence="19">
    <location>
        <position position="227"/>
    </location>
</feature>
<evidence type="ECO:0000256" key="6">
    <source>
        <dbReference type="ARBA" id="ARBA00015188"/>
    </source>
</evidence>
<accession>A0A6C2U0E0</accession>
<dbReference type="AlphaFoldDB" id="A0A6C2U0E0"/>
<comment type="cofactor">
    <cofactor evidence="1 19">
        <name>FAD</name>
        <dbReference type="ChEBI" id="CHEBI:57692"/>
    </cofactor>
</comment>
<dbReference type="Proteomes" id="UP000366872">
    <property type="component" value="Unassembled WGS sequence"/>
</dbReference>
<dbReference type="InterPro" id="IPR036318">
    <property type="entry name" value="FAD-bd_PCMH-like_sf"/>
</dbReference>
<evidence type="ECO:0000256" key="19">
    <source>
        <dbReference type="HAMAP-Rule" id="MF_00037"/>
    </source>
</evidence>
<keyword evidence="8 19" id="KW-0132">Cell division</keyword>
<evidence type="ECO:0000256" key="1">
    <source>
        <dbReference type="ARBA" id="ARBA00001974"/>
    </source>
</evidence>
<dbReference type="InterPro" id="IPR036635">
    <property type="entry name" value="MurB_C_sf"/>
</dbReference>
<name>A0A6C2U0E0_PONDE</name>
<dbReference type="GO" id="GO:0009252">
    <property type="term" value="P:peptidoglycan biosynthetic process"/>
    <property type="evidence" value="ECO:0007669"/>
    <property type="project" value="UniProtKB-UniRule"/>
</dbReference>
<evidence type="ECO:0000256" key="10">
    <source>
        <dbReference type="ARBA" id="ARBA00022827"/>
    </source>
</evidence>
<evidence type="ECO:0000259" key="20">
    <source>
        <dbReference type="PROSITE" id="PS51387"/>
    </source>
</evidence>
<keyword evidence="10 19" id="KW-0274">FAD</keyword>
<comment type="similarity">
    <text evidence="19">Belongs to the MurB family.</text>
</comment>
<dbReference type="Gene3D" id="3.30.43.10">
    <property type="entry name" value="Uridine Diphospho-n-acetylenolpyruvylglucosamine Reductase, domain 2"/>
    <property type="match status" value="1"/>
</dbReference>
<dbReference type="InterPro" id="IPR006094">
    <property type="entry name" value="Oxid_FAD_bind_N"/>
</dbReference>
<evidence type="ECO:0000256" key="9">
    <source>
        <dbReference type="ARBA" id="ARBA00022630"/>
    </source>
</evidence>
<keyword evidence="14 19" id="KW-0560">Oxidoreductase</keyword>
<dbReference type="PANTHER" id="PTHR21071:SF4">
    <property type="entry name" value="UDP-N-ACETYLENOLPYRUVOYLGLUCOSAMINE REDUCTASE"/>
    <property type="match status" value="1"/>
</dbReference>
<keyword evidence="13 19" id="KW-0573">Peptidoglycan synthesis</keyword>
<evidence type="ECO:0000256" key="13">
    <source>
        <dbReference type="ARBA" id="ARBA00022984"/>
    </source>
</evidence>
<evidence type="ECO:0000256" key="12">
    <source>
        <dbReference type="ARBA" id="ARBA00022960"/>
    </source>
</evidence>
<evidence type="ECO:0000256" key="16">
    <source>
        <dbReference type="ARBA" id="ARBA00023316"/>
    </source>
</evidence>
<evidence type="ECO:0000256" key="5">
    <source>
        <dbReference type="ARBA" id="ARBA00012518"/>
    </source>
</evidence>
<dbReference type="Pfam" id="PF02873">
    <property type="entry name" value="MurB_C"/>
    <property type="match status" value="1"/>
</dbReference>
<keyword evidence="16 19" id="KW-0961">Cell wall biogenesis/degradation</keyword>
<evidence type="ECO:0000256" key="18">
    <source>
        <dbReference type="ARBA" id="ARBA00048914"/>
    </source>
</evidence>
<dbReference type="SUPFAM" id="SSF56194">
    <property type="entry name" value="Uridine diphospho-N-Acetylenolpyruvylglucosamine reductase, MurB, C-terminal domain"/>
    <property type="match status" value="1"/>
</dbReference>
<evidence type="ECO:0000256" key="8">
    <source>
        <dbReference type="ARBA" id="ARBA00022618"/>
    </source>
</evidence>